<name>I7MA02_TETTS</name>
<dbReference type="OrthoDB" id="301504at2759"/>
<keyword evidence="3" id="KW-1185">Reference proteome</keyword>
<evidence type="ECO:0000313" key="2">
    <source>
        <dbReference type="EMBL" id="EAS03142.2"/>
    </source>
</evidence>
<reference evidence="3" key="1">
    <citation type="journal article" date="2006" name="PLoS Biol.">
        <title>Macronuclear genome sequence of the ciliate Tetrahymena thermophila, a model eukaryote.</title>
        <authorList>
            <person name="Eisen J.A."/>
            <person name="Coyne R.S."/>
            <person name="Wu M."/>
            <person name="Wu D."/>
            <person name="Thiagarajan M."/>
            <person name="Wortman J.R."/>
            <person name="Badger J.H."/>
            <person name="Ren Q."/>
            <person name="Amedeo P."/>
            <person name="Jones K.M."/>
            <person name="Tallon L.J."/>
            <person name="Delcher A.L."/>
            <person name="Salzberg S.L."/>
            <person name="Silva J.C."/>
            <person name="Haas B.J."/>
            <person name="Majoros W.H."/>
            <person name="Farzad M."/>
            <person name="Carlton J.M."/>
            <person name="Smith R.K. Jr."/>
            <person name="Garg J."/>
            <person name="Pearlman R.E."/>
            <person name="Karrer K.M."/>
            <person name="Sun L."/>
            <person name="Manning G."/>
            <person name="Elde N.C."/>
            <person name="Turkewitz A.P."/>
            <person name="Asai D.J."/>
            <person name="Wilkes D.E."/>
            <person name="Wang Y."/>
            <person name="Cai H."/>
            <person name="Collins K."/>
            <person name="Stewart B.A."/>
            <person name="Lee S.R."/>
            <person name="Wilamowska K."/>
            <person name="Weinberg Z."/>
            <person name="Ruzzo W.L."/>
            <person name="Wloga D."/>
            <person name="Gaertig J."/>
            <person name="Frankel J."/>
            <person name="Tsao C.-C."/>
            <person name="Gorovsky M.A."/>
            <person name="Keeling P.J."/>
            <person name="Waller R.F."/>
            <person name="Patron N.J."/>
            <person name="Cherry J.M."/>
            <person name="Stover N.A."/>
            <person name="Krieger C.J."/>
            <person name="del Toro C."/>
            <person name="Ryder H.F."/>
            <person name="Williamson S.C."/>
            <person name="Barbeau R.A."/>
            <person name="Hamilton E.P."/>
            <person name="Orias E."/>
        </authorList>
    </citation>
    <scope>NUCLEOTIDE SEQUENCE [LARGE SCALE GENOMIC DNA]</scope>
    <source>
        <strain evidence="3">SB210</strain>
    </source>
</reference>
<proteinExistence type="predicted"/>
<organism evidence="2 3">
    <name type="scientific">Tetrahymena thermophila (strain SB210)</name>
    <dbReference type="NCBI Taxonomy" id="312017"/>
    <lineage>
        <taxon>Eukaryota</taxon>
        <taxon>Sar</taxon>
        <taxon>Alveolata</taxon>
        <taxon>Ciliophora</taxon>
        <taxon>Intramacronucleata</taxon>
        <taxon>Oligohymenophorea</taxon>
        <taxon>Hymenostomatida</taxon>
        <taxon>Tetrahymenina</taxon>
        <taxon>Tetrahymenidae</taxon>
        <taxon>Tetrahymena</taxon>
    </lineage>
</organism>
<dbReference type="AlphaFoldDB" id="I7MA02"/>
<protein>
    <submittedName>
        <fullName evidence="2">Uncharacterized protein</fullName>
    </submittedName>
</protein>
<feature type="compositionally biased region" description="Polar residues" evidence="1">
    <location>
        <begin position="126"/>
        <end position="163"/>
    </location>
</feature>
<dbReference type="Proteomes" id="UP000009168">
    <property type="component" value="Unassembled WGS sequence"/>
</dbReference>
<evidence type="ECO:0000256" key="1">
    <source>
        <dbReference type="SAM" id="MobiDB-lite"/>
    </source>
</evidence>
<dbReference type="RefSeq" id="XP_001023387.2">
    <property type="nucleotide sequence ID" value="XM_001023387.2"/>
</dbReference>
<dbReference type="EMBL" id="GG662504">
    <property type="protein sequence ID" value="EAS03142.2"/>
    <property type="molecule type" value="Genomic_DNA"/>
</dbReference>
<dbReference type="GeneID" id="7843808"/>
<dbReference type="KEGG" id="tet:TTHERM_00446250"/>
<gene>
    <name evidence="2" type="ORF">TTHERM_00446250</name>
</gene>
<sequence length="163" mass="19318">MDKKLQYEMQKAENEQNDMLPFMDDEGELAKKCLSNIDSWMKEEDVEFFNKCLKKLGLCERKGLDGQIMLYPVKSKERKLEKEEFQEMMSRLYTVKTHHNQFSHLNKAAIEEIEKQKQSSKKMNSVYKQYSKSVQNSKMSRAKEGNNNIRQKQSKLDNQSALY</sequence>
<dbReference type="InParanoid" id="I7MA02"/>
<evidence type="ECO:0000313" key="3">
    <source>
        <dbReference type="Proteomes" id="UP000009168"/>
    </source>
</evidence>
<accession>I7MA02</accession>
<feature type="region of interest" description="Disordered" evidence="1">
    <location>
        <begin position="115"/>
        <end position="163"/>
    </location>
</feature>